<dbReference type="SUPFAM" id="SSF52058">
    <property type="entry name" value="L domain-like"/>
    <property type="match status" value="1"/>
</dbReference>
<sequence length="176" mass="19789">SVCSLIAFHTSITWDKIDHIPKTKLNTTFNFPLQSNHITTIPAGSLPSSLVSLSLLDNPIATIDDNTFNGSATTLRSLSISRANFSRIPDAFGHLKNLKYFDFYDTNIVDWNDDVMKKLGQTMINLDLENVGLKMWPHWLTNYSKLNDLTVDFHQISSLPDDALNKMIFNLSGLSI</sequence>
<name>A0A8S3YCC4_9EUPU</name>
<gene>
    <name evidence="2" type="ORF">CUNI_LOCUS497</name>
</gene>
<dbReference type="PANTHER" id="PTHR24373">
    <property type="entry name" value="SLIT RELATED LEUCINE-RICH REPEAT NEURONAL PROTEIN"/>
    <property type="match status" value="1"/>
</dbReference>
<keyword evidence="1" id="KW-0732">Signal</keyword>
<dbReference type="Proteomes" id="UP000678393">
    <property type="component" value="Unassembled WGS sequence"/>
</dbReference>
<proteinExistence type="predicted"/>
<feature type="non-terminal residue" evidence="2">
    <location>
        <position position="176"/>
    </location>
</feature>
<dbReference type="GO" id="GO:0031012">
    <property type="term" value="C:extracellular matrix"/>
    <property type="evidence" value="ECO:0007669"/>
    <property type="project" value="TreeGrafter"/>
</dbReference>
<evidence type="ECO:0000313" key="2">
    <source>
        <dbReference type="EMBL" id="CAG5114939.1"/>
    </source>
</evidence>
<evidence type="ECO:0000313" key="3">
    <source>
        <dbReference type="Proteomes" id="UP000678393"/>
    </source>
</evidence>
<dbReference type="OrthoDB" id="6130270at2759"/>
<accession>A0A8S3YCC4</accession>
<protein>
    <submittedName>
        <fullName evidence="2">Uncharacterized protein</fullName>
    </submittedName>
</protein>
<dbReference type="InterPro" id="IPR032675">
    <property type="entry name" value="LRR_dom_sf"/>
</dbReference>
<dbReference type="InterPro" id="IPR001611">
    <property type="entry name" value="Leu-rich_rpt"/>
</dbReference>
<dbReference type="Gene3D" id="3.80.10.10">
    <property type="entry name" value="Ribonuclease Inhibitor"/>
    <property type="match status" value="1"/>
</dbReference>
<dbReference type="GO" id="GO:0005615">
    <property type="term" value="C:extracellular space"/>
    <property type="evidence" value="ECO:0007669"/>
    <property type="project" value="TreeGrafter"/>
</dbReference>
<keyword evidence="3" id="KW-1185">Reference proteome</keyword>
<comment type="caution">
    <text evidence="2">The sequence shown here is derived from an EMBL/GenBank/DDBJ whole genome shotgun (WGS) entry which is preliminary data.</text>
</comment>
<feature type="non-terminal residue" evidence="2">
    <location>
        <position position="1"/>
    </location>
</feature>
<dbReference type="EMBL" id="CAJHNH020000057">
    <property type="protein sequence ID" value="CAG5114939.1"/>
    <property type="molecule type" value="Genomic_DNA"/>
</dbReference>
<dbReference type="Pfam" id="PF13855">
    <property type="entry name" value="LRR_8"/>
    <property type="match status" value="1"/>
</dbReference>
<evidence type="ECO:0000256" key="1">
    <source>
        <dbReference type="ARBA" id="ARBA00022729"/>
    </source>
</evidence>
<dbReference type="PANTHER" id="PTHR24373:SF385">
    <property type="entry name" value="GH01279P-RELATED"/>
    <property type="match status" value="1"/>
</dbReference>
<organism evidence="2 3">
    <name type="scientific">Candidula unifasciata</name>
    <dbReference type="NCBI Taxonomy" id="100452"/>
    <lineage>
        <taxon>Eukaryota</taxon>
        <taxon>Metazoa</taxon>
        <taxon>Spiralia</taxon>
        <taxon>Lophotrochozoa</taxon>
        <taxon>Mollusca</taxon>
        <taxon>Gastropoda</taxon>
        <taxon>Heterobranchia</taxon>
        <taxon>Euthyneura</taxon>
        <taxon>Panpulmonata</taxon>
        <taxon>Eupulmonata</taxon>
        <taxon>Stylommatophora</taxon>
        <taxon>Helicina</taxon>
        <taxon>Helicoidea</taxon>
        <taxon>Geomitridae</taxon>
        <taxon>Candidula</taxon>
    </lineage>
</organism>
<dbReference type="AlphaFoldDB" id="A0A8S3YCC4"/>
<dbReference type="InterPro" id="IPR050328">
    <property type="entry name" value="Dev_Immune_Receptor"/>
</dbReference>
<reference evidence="2" key="1">
    <citation type="submission" date="2021-04" db="EMBL/GenBank/DDBJ databases">
        <authorList>
            <consortium name="Molecular Ecology Group"/>
        </authorList>
    </citation>
    <scope>NUCLEOTIDE SEQUENCE</scope>
</reference>